<sequence length="365" mass="39528">MTDAVQDEATLKANLEDAANEHGEPHWFVDRRLAALDQLATLPLPTAQGLTIDEWPLMPLDKIEWRRSDRDLAATIKPDDQQIQLVQLGQKSIINSLPDDLDDQDVVLTDVFTALREHPQLIERRFMSKMIPSTTNRLTSYHLAYLSSGIFLYMPKDVKIDQPIDIELIQDSTRPQPLVSHVFVVAESGSQCQLTIRLATKGDTANTANLLVEVMARADSHLDITAIDALGANTTSYIKRHAVVSRDATVNWHVCEISKGNTIAETTSDYAGSGAQSAIISTAVTDQQQQVAITTAVTDHGKLVGEGTLCGVQLGDSTLASHGDLLPATADTATLKKGLTAPFAEASANVQQQICDAIAGRLSSN</sequence>
<feature type="domain" description="SUF system FeS cluster assembly SufBD core" evidence="2">
    <location>
        <begin position="176"/>
        <end position="301"/>
    </location>
</feature>
<proteinExistence type="inferred from homology"/>
<dbReference type="STRING" id="240427.AYR62_00625"/>
<dbReference type="InterPro" id="IPR037284">
    <property type="entry name" value="SUF_FeS_clus_asmbl_SufBD_sf"/>
</dbReference>
<dbReference type="Proteomes" id="UP000093267">
    <property type="component" value="Chromosome"/>
</dbReference>
<dbReference type="SUPFAM" id="SSF101960">
    <property type="entry name" value="Stabilizer of iron transporter SufD"/>
    <property type="match status" value="1"/>
</dbReference>
<evidence type="ECO:0000313" key="3">
    <source>
        <dbReference type="EMBL" id="ANZ66097.1"/>
    </source>
</evidence>
<dbReference type="PANTHER" id="PTHR30508">
    <property type="entry name" value="FES CLUSTER ASSEMBLY PROTEIN SUF"/>
    <property type="match status" value="1"/>
</dbReference>
<accession>A0A1B2IVN3</accession>
<dbReference type="AlphaFoldDB" id="A0A1B2IVN3"/>
<evidence type="ECO:0000313" key="4">
    <source>
        <dbReference type="Proteomes" id="UP000093267"/>
    </source>
</evidence>
<dbReference type="PANTHER" id="PTHR30508:SF1">
    <property type="entry name" value="UPF0051 PROTEIN ABCI8, CHLOROPLASTIC-RELATED"/>
    <property type="match status" value="1"/>
</dbReference>
<reference evidence="3 4" key="1">
    <citation type="submission" date="2016-03" db="EMBL/GenBank/DDBJ databases">
        <title>Pediococcus and Lactobacillus from brewery environment - whole genome sequencing and assembly.</title>
        <authorList>
            <person name="Behr J."/>
            <person name="Geissler A.J."/>
            <person name="Vogel R.F."/>
        </authorList>
    </citation>
    <scope>NUCLEOTIDE SEQUENCE [LARGE SCALE GENOMIC DNA]</scope>
    <source>
        <strain evidence="3 4">TMW 1.1995</strain>
    </source>
</reference>
<dbReference type="InterPro" id="IPR055346">
    <property type="entry name" value="Fe-S_cluster_assembly_SufBD"/>
</dbReference>
<protein>
    <recommendedName>
        <fullName evidence="2">SUF system FeS cluster assembly SufBD core domain-containing protein</fullName>
    </recommendedName>
</protein>
<organism evidence="3 4">
    <name type="scientific">Secundilactobacillus paracollinoides</name>
    <dbReference type="NCBI Taxonomy" id="240427"/>
    <lineage>
        <taxon>Bacteria</taxon>
        <taxon>Bacillati</taxon>
        <taxon>Bacillota</taxon>
        <taxon>Bacilli</taxon>
        <taxon>Lactobacillales</taxon>
        <taxon>Lactobacillaceae</taxon>
        <taxon>Secundilactobacillus</taxon>
    </lineage>
</organism>
<comment type="similarity">
    <text evidence="1">Belongs to the iron-sulfur cluster assembly SufBD family.</text>
</comment>
<dbReference type="RefSeq" id="WP_065901410.1">
    <property type="nucleotide sequence ID" value="NZ_CP014912.1"/>
</dbReference>
<dbReference type="Pfam" id="PF01458">
    <property type="entry name" value="SUFBD_core"/>
    <property type="match status" value="1"/>
</dbReference>
<keyword evidence="4" id="KW-1185">Reference proteome</keyword>
<evidence type="ECO:0000259" key="2">
    <source>
        <dbReference type="Pfam" id="PF01458"/>
    </source>
</evidence>
<dbReference type="InterPro" id="IPR000825">
    <property type="entry name" value="SUF_FeS_clus_asmbl_SufBD_core"/>
</dbReference>
<name>A0A1B2IVN3_9LACO</name>
<dbReference type="GO" id="GO:0016226">
    <property type="term" value="P:iron-sulfur cluster assembly"/>
    <property type="evidence" value="ECO:0007669"/>
    <property type="project" value="InterPro"/>
</dbReference>
<evidence type="ECO:0000256" key="1">
    <source>
        <dbReference type="ARBA" id="ARBA00043967"/>
    </source>
</evidence>
<dbReference type="KEGG" id="lpd:AYR62_00625"/>
<dbReference type="EMBL" id="CP014924">
    <property type="protein sequence ID" value="ANZ66097.1"/>
    <property type="molecule type" value="Genomic_DNA"/>
</dbReference>
<gene>
    <name evidence="3" type="ORF">AYR63_02325</name>
</gene>